<sequence>MLYDYYGGNAITTDCEQVIVCFKPAKPKYIVFCIAVNDLNNDSGTYGYPLAKSANIEIIKWCP</sequence>
<proteinExistence type="predicted"/>
<dbReference type="Proteomes" id="UP000321532">
    <property type="component" value="Unassembled WGS sequence"/>
</dbReference>
<evidence type="ECO:0000313" key="1">
    <source>
        <dbReference type="EMBL" id="GEO07263.1"/>
    </source>
</evidence>
<protein>
    <submittedName>
        <fullName evidence="1">Uncharacterized protein</fullName>
    </submittedName>
</protein>
<name>A0A512B5L5_9BACT</name>
<reference evidence="1 2" key="1">
    <citation type="submission" date="2019-07" db="EMBL/GenBank/DDBJ databases">
        <title>Whole genome shotgun sequence of Adhaeribacter aerolatus NBRC 106133.</title>
        <authorList>
            <person name="Hosoyama A."/>
            <person name="Uohara A."/>
            <person name="Ohji S."/>
            <person name="Ichikawa N."/>
        </authorList>
    </citation>
    <scope>NUCLEOTIDE SEQUENCE [LARGE SCALE GENOMIC DNA]</scope>
    <source>
        <strain evidence="1 2">NBRC 106133</strain>
    </source>
</reference>
<keyword evidence="2" id="KW-1185">Reference proteome</keyword>
<comment type="caution">
    <text evidence="1">The sequence shown here is derived from an EMBL/GenBank/DDBJ whole genome shotgun (WGS) entry which is preliminary data.</text>
</comment>
<dbReference type="AlphaFoldDB" id="A0A512B5L5"/>
<gene>
    <name evidence="1" type="ORF">AAE02nite_49270</name>
</gene>
<dbReference type="EMBL" id="BJYS01000055">
    <property type="protein sequence ID" value="GEO07263.1"/>
    <property type="molecule type" value="Genomic_DNA"/>
</dbReference>
<evidence type="ECO:0000313" key="2">
    <source>
        <dbReference type="Proteomes" id="UP000321532"/>
    </source>
</evidence>
<accession>A0A512B5L5</accession>
<organism evidence="1 2">
    <name type="scientific">Adhaeribacter aerolatus</name>
    <dbReference type="NCBI Taxonomy" id="670289"/>
    <lineage>
        <taxon>Bacteria</taxon>
        <taxon>Pseudomonadati</taxon>
        <taxon>Bacteroidota</taxon>
        <taxon>Cytophagia</taxon>
        <taxon>Cytophagales</taxon>
        <taxon>Hymenobacteraceae</taxon>
        <taxon>Adhaeribacter</taxon>
    </lineage>
</organism>